<name>A0A6A3W6R7_9STRA</name>
<evidence type="ECO:0000313" key="16">
    <source>
        <dbReference type="Proteomes" id="UP000460718"/>
    </source>
</evidence>
<dbReference type="EMBL" id="QXFW01002452">
    <property type="protein sequence ID" value="KAE8978394.1"/>
    <property type="molecule type" value="Genomic_DNA"/>
</dbReference>
<evidence type="ECO:0000313" key="2">
    <source>
        <dbReference type="EMBL" id="KAE8978394.1"/>
    </source>
</evidence>
<evidence type="ECO:0000313" key="14">
    <source>
        <dbReference type="Proteomes" id="UP000440732"/>
    </source>
</evidence>
<evidence type="ECO:0000313" key="18">
    <source>
        <dbReference type="Proteomes" id="UP000488956"/>
    </source>
</evidence>
<dbReference type="EMBL" id="QXGA01002484">
    <property type="protein sequence ID" value="KAE9096957.1"/>
    <property type="molecule type" value="Genomic_DNA"/>
</dbReference>
<sequence length="209" mass="23342">MMFGSWPLHQMLTFSVTIDSLRVEFVAATLTNNNSSPSASSSPVVLTFLSAPQTCACPASCDESNLAHRWLGFFAALLERVAWLRARFSADTYSSFVPRAFGDTMSSVSEELETWWWISCATTTRTSRRPCSSHELCTSMISSIGLQKVDHRHVHGGARVFRDGENHLRRVVNPLKSSEISREAAGRRSWRAYQDDRQVSATDFCISSP</sequence>
<dbReference type="Proteomes" id="UP000441208">
    <property type="component" value="Unassembled WGS sequence"/>
</dbReference>
<dbReference type="EMBL" id="QXFX01002640">
    <property type="protein sequence ID" value="KAE9075000.1"/>
    <property type="molecule type" value="Genomic_DNA"/>
</dbReference>
<dbReference type="AlphaFoldDB" id="A0A6A3W6R7"/>
<evidence type="ECO:0000313" key="13">
    <source>
        <dbReference type="Proteomes" id="UP000440367"/>
    </source>
</evidence>
<evidence type="ECO:0000313" key="7">
    <source>
        <dbReference type="EMBL" id="KAE9186881.1"/>
    </source>
</evidence>
<evidence type="ECO:0000313" key="3">
    <source>
        <dbReference type="EMBL" id="KAE9075000.1"/>
    </source>
</evidence>
<proteinExistence type="predicted"/>
<dbReference type="EMBL" id="QXGE01002444">
    <property type="protein sequence ID" value="KAE9281864.1"/>
    <property type="molecule type" value="Genomic_DNA"/>
</dbReference>
<reference evidence="10 11" key="1">
    <citation type="submission" date="2018-08" db="EMBL/GenBank/DDBJ databases">
        <title>Genomic investigation of the strawberry pathogen Phytophthora fragariae indicates pathogenicity is determined by transcriptional variation in three key races.</title>
        <authorList>
            <person name="Adams T.M."/>
            <person name="Armitage A.D."/>
            <person name="Sobczyk M.K."/>
            <person name="Bates H.J."/>
            <person name="Dunwell J.M."/>
            <person name="Nellist C.F."/>
            <person name="Harrison R.J."/>
        </authorList>
    </citation>
    <scope>NUCLEOTIDE SEQUENCE [LARGE SCALE GENOMIC DNA]</scope>
    <source>
        <strain evidence="9 12">A4</strain>
        <strain evidence="8 13">BC-1</strain>
        <strain evidence="7 17">BC-23</strain>
        <strain evidence="6 11">NOV-27</strain>
        <strain evidence="5 14">NOV-5</strain>
        <strain evidence="4 15">NOV-71</strain>
        <strain evidence="1 10">NOV-9</strain>
        <strain evidence="3 18">ONT-3</strain>
        <strain evidence="2 16">SCRP245</strain>
    </source>
</reference>
<dbReference type="Proteomes" id="UP000460718">
    <property type="component" value="Unassembled WGS sequence"/>
</dbReference>
<dbReference type="EMBL" id="QXGF01002433">
    <property type="protein sequence ID" value="KAE8924708.1"/>
    <property type="molecule type" value="Genomic_DNA"/>
</dbReference>
<dbReference type="Proteomes" id="UP000488956">
    <property type="component" value="Unassembled WGS sequence"/>
</dbReference>
<dbReference type="EMBL" id="QXGD01002476">
    <property type="protein sequence ID" value="KAE9188115.1"/>
    <property type="molecule type" value="Genomic_DNA"/>
</dbReference>
<evidence type="ECO:0000313" key="12">
    <source>
        <dbReference type="Proteomes" id="UP000437068"/>
    </source>
</evidence>
<evidence type="ECO:0000313" key="9">
    <source>
        <dbReference type="EMBL" id="KAE9281864.1"/>
    </source>
</evidence>
<evidence type="ECO:0000313" key="5">
    <source>
        <dbReference type="EMBL" id="KAE9096957.1"/>
    </source>
</evidence>
<accession>A0A6A3W6R7</accession>
<dbReference type="Proteomes" id="UP000476176">
    <property type="component" value="Unassembled WGS sequence"/>
</dbReference>
<evidence type="ECO:0000313" key="10">
    <source>
        <dbReference type="Proteomes" id="UP000429523"/>
    </source>
</evidence>
<evidence type="ECO:0000313" key="4">
    <source>
        <dbReference type="EMBL" id="KAE9078725.1"/>
    </source>
</evidence>
<evidence type="ECO:0000313" key="11">
    <source>
        <dbReference type="Proteomes" id="UP000433483"/>
    </source>
</evidence>
<comment type="caution">
    <text evidence="6">The sequence shown here is derived from an EMBL/GenBank/DDBJ whole genome shotgun (WGS) entry which is preliminary data.</text>
</comment>
<evidence type="ECO:0000313" key="15">
    <source>
        <dbReference type="Proteomes" id="UP000441208"/>
    </source>
</evidence>
<evidence type="ECO:0000313" key="1">
    <source>
        <dbReference type="EMBL" id="KAE8924708.1"/>
    </source>
</evidence>
<dbReference type="EMBL" id="QXGC01002382">
    <property type="protein sequence ID" value="KAE9186881.1"/>
    <property type="molecule type" value="Genomic_DNA"/>
</dbReference>
<dbReference type="Proteomes" id="UP000440732">
    <property type="component" value="Unassembled WGS sequence"/>
</dbReference>
<protein>
    <submittedName>
        <fullName evidence="6">Uncharacterized protein</fullName>
    </submittedName>
</protein>
<dbReference type="Proteomes" id="UP000429523">
    <property type="component" value="Unassembled WGS sequence"/>
</dbReference>
<keyword evidence="11" id="KW-1185">Reference proteome</keyword>
<evidence type="ECO:0000313" key="17">
    <source>
        <dbReference type="Proteomes" id="UP000476176"/>
    </source>
</evidence>
<dbReference type="EMBL" id="QXFZ01002281">
    <property type="protein sequence ID" value="KAE9078725.1"/>
    <property type="molecule type" value="Genomic_DNA"/>
</dbReference>
<evidence type="ECO:0000313" key="8">
    <source>
        <dbReference type="EMBL" id="KAE9188115.1"/>
    </source>
</evidence>
<dbReference type="Proteomes" id="UP000437068">
    <property type="component" value="Unassembled WGS sequence"/>
</dbReference>
<dbReference type="EMBL" id="QXGB01002408">
    <property type="protein sequence ID" value="KAE9178271.1"/>
    <property type="molecule type" value="Genomic_DNA"/>
</dbReference>
<gene>
    <name evidence="9" type="ORF">PF001_g23586</name>
    <name evidence="8" type="ORF">PF002_g25398</name>
    <name evidence="7" type="ORF">PF004_g22959</name>
    <name evidence="6" type="ORF">PF005_g24147</name>
    <name evidence="5" type="ORF">PF006_g23688</name>
    <name evidence="4" type="ORF">PF007_g23729</name>
    <name evidence="1" type="ORF">PF009_g25066</name>
    <name evidence="3" type="ORF">PF010_g24468</name>
    <name evidence="2" type="ORF">PF011_g23258</name>
</gene>
<dbReference type="Proteomes" id="UP000440367">
    <property type="component" value="Unassembled WGS sequence"/>
</dbReference>
<organism evidence="6 11">
    <name type="scientific">Phytophthora fragariae</name>
    <dbReference type="NCBI Taxonomy" id="53985"/>
    <lineage>
        <taxon>Eukaryota</taxon>
        <taxon>Sar</taxon>
        <taxon>Stramenopiles</taxon>
        <taxon>Oomycota</taxon>
        <taxon>Peronosporomycetes</taxon>
        <taxon>Peronosporales</taxon>
        <taxon>Peronosporaceae</taxon>
        <taxon>Phytophthora</taxon>
    </lineage>
</organism>
<dbReference type="Proteomes" id="UP000433483">
    <property type="component" value="Unassembled WGS sequence"/>
</dbReference>
<evidence type="ECO:0000313" key="6">
    <source>
        <dbReference type="EMBL" id="KAE9178271.1"/>
    </source>
</evidence>